<dbReference type="SMART" id="SM00091">
    <property type="entry name" value="PAS"/>
    <property type="match status" value="1"/>
</dbReference>
<evidence type="ECO:0000256" key="7">
    <source>
        <dbReference type="ARBA" id="ARBA00022840"/>
    </source>
</evidence>
<name>A0A2G6EAP4_9BACT</name>
<dbReference type="InterPro" id="IPR005467">
    <property type="entry name" value="His_kinase_dom"/>
</dbReference>
<dbReference type="Gene3D" id="3.30.450.20">
    <property type="entry name" value="PAS domain"/>
    <property type="match status" value="1"/>
</dbReference>
<dbReference type="PRINTS" id="PR00344">
    <property type="entry name" value="BCTRLSENSOR"/>
</dbReference>
<dbReference type="NCBIfam" id="TIGR00229">
    <property type="entry name" value="sensory_box"/>
    <property type="match status" value="1"/>
</dbReference>
<dbReference type="SUPFAM" id="SSF55785">
    <property type="entry name" value="PYP-like sensor domain (PAS domain)"/>
    <property type="match status" value="1"/>
</dbReference>
<dbReference type="PROSITE" id="PS50109">
    <property type="entry name" value="HIS_KIN"/>
    <property type="match status" value="1"/>
</dbReference>
<accession>A0A2G6EAP4</accession>
<comment type="caution">
    <text evidence="13">The sequence shown here is derived from an EMBL/GenBank/DDBJ whole genome shotgun (WGS) entry which is preliminary data.</text>
</comment>
<dbReference type="Pfam" id="PF13426">
    <property type="entry name" value="PAS_9"/>
    <property type="match status" value="1"/>
</dbReference>
<keyword evidence="9" id="KW-0812">Transmembrane</keyword>
<feature type="domain" description="Histidine kinase" evidence="10">
    <location>
        <begin position="354"/>
        <end position="576"/>
    </location>
</feature>
<evidence type="ECO:0000256" key="3">
    <source>
        <dbReference type="ARBA" id="ARBA00022553"/>
    </source>
</evidence>
<dbReference type="Gene3D" id="1.10.287.130">
    <property type="match status" value="1"/>
</dbReference>
<keyword evidence="9" id="KW-0472">Membrane</keyword>
<dbReference type="SUPFAM" id="SSF47384">
    <property type="entry name" value="Homodimeric domain of signal transducing histidine kinase"/>
    <property type="match status" value="1"/>
</dbReference>
<dbReference type="Pfam" id="PF25323">
    <property type="entry name" value="6TM_PilS"/>
    <property type="match status" value="1"/>
</dbReference>
<feature type="transmembrane region" description="Helical" evidence="9">
    <location>
        <begin position="57"/>
        <end position="79"/>
    </location>
</feature>
<dbReference type="Pfam" id="PF02518">
    <property type="entry name" value="HATPase_c"/>
    <property type="match status" value="1"/>
</dbReference>
<feature type="transmembrane region" description="Helical" evidence="9">
    <location>
        <begin position="173"/>
        <end position="194"/>
    </location>
</feature>
<keyword evidence="4" id="KW-0808">Transferase</keyword>
<evidence type="ECO:0000256" key="9">
    <source>
        <dbReference type="SAM" id="Phobius"/>
    </source>
</evidence>
<organism evidence="13 14">
    <name type="scientific">candidate division KSB3 bacterium</name>
    <dbReference type="NCBI Taxonomy" id="2044937"/>
    <lineage>
        <taxon>Bacteria</taxon>
        <taxon>candidate division KSB3</taxon>
    </lineage>
</organism>
<dbReference type="CDD" id="cd00082">
    <property type="entry name" value="HisKA"/>
    <property type="match status" value="1"/>
</dbReference>
<dbReference type="InterPro" id="IPR035965">
    <property type="entry name" value="PAS-like_dom_sf"/>
</dbReference>
<evidence type="ECO:0000259" key="12">
    <source>
        <dbReference type="PROSITE" id="PS50113"/>
    </source>
</evidence>
<dbReference type="Gene3D" id="3.30.565.10">
    <property type="entry name" value="Histidine kinase-like ATPase, C-terminal domain"/>
    <property type="match status" value="1"/>
</dbReference>
<feature type="transmembrane region" description="Helical" evidence="9">
    <location>
        <begin position="24"/>
        <end position="45"/>
    </location>
</feature>
<keyword evidence="8" id="KW-0902">Two-component regulatory system</keyword>
<evidence type="ECO:0000259" key="10">
    <source>
        <dbReference type="PROSITE" id="PS50109"/>
    </source>
</evidence>
<dbReference type="SUPFAM" id="SSF55874">
    <property type="entry name" value="ATPase domain of HSP90 chaperone/DNA topoisomerase II/histidine kinase"/>
    <property type="match status" value="1"/>
</dbReference>
<evidence type="ECO:0000256" key="4">
    <source>
        <dbReference type="ARBA" id="ARBA00022679"/>
    </source>
</evidence>
<feature type="domain" description="PAC" evidence="12">
    <location>
        <begin position="289"/>
        <end position="341"/>
    </location>
</feature>
<proteinExistence type="predicted"/>
<evidence type="ECO:0000313" key="14">
    <source>
        <dbReference type="Proteomes" id="UP000229740"/>
    </source>
</evidence>
<dbReference type="Pfam" id="PF00512">
    <property type="entry name" value="HisKA"/>
    <property type="match status" value="1"/>
</dbReference>
<keyword evidence="7" id="KW-0067">ATP-binding</keyword>
<dbReference type="GO" id="GO:0000155">
    <property type="term" value="F:phosphorelay sensor kinase activity"/>
    <property type="evidence" value="ECO:0007669"/>
    <property type="project" value="InterPro"/>
</dbReference>
<dbReference type="PANTHER" id="PTHR43065">
    <property type="entry name" value="SENSOR HISTIDINE KINASE"/>
    <property type="match status" value="1"/>
</dbReference>
<dbReference type="GO" id="GO:0005524">
    <property type="term" value="F:ATP binding"/>
    <property type="evidence" value="ECO:0007669"/>
    <property type="project" value="UniProtKB-KW"/>
</dbReference>
<dbReference type="PROSITE" id="PS50113">
    <property type="entry name" value="PAC"/>
    <property type="match status" value="1"/>
</dbReference>
<evidence type="ECO:0000313" key="13">
    <source>
        <dbReference type="EMBL" id="PID59134.1"/>
    </source>
</evidence>
<reference evidence="13 14" key="1">
    <citation type="submission" date="2017-10" db="EMBL/GenBank/DDBJ databases">
        <title>Novel microbial diversity and functional potential in the marine mammal oral microbiome.</title>
        <authorList>
            <person name="Dudek N.K."/>
            <person name="Sun C.L."/>
            <person name="Burstein D."/>
            <person name="Kantor R.S."/>
            <person name="Aliaga Goltsman D.S."/>
            <person name="Bik E.M."/>
            <person name="Thomas B.C."/>
            <person name="Banfield J.F."/>
            <person name="Relman D.A."/>
        </authorList>
    </citation>
    <scope>NUCLEOTIDE SEQUENCE [LARGE SCALE GENOMIC DNA]</scope>
    <source>
        <strain evidence="13">DOLZORAL124_49_17</strain>
    </source>
</reference>
<dbReference type="Proteomes" id="UP000229740">
    <property type="component" value="Unassembled WGS sequence"/>
</dbReference>
<comment type="catalytic activity">
    <reaction evidence="1">
        <text>ATP + protein L-histidine = ADP + protein N-phospho-L-histidine.</text>
        <dbReference type="EC" id="2.7.13.3"/>
    </reaction>
</comment>
<keyword evidence="5" id="KW-0547">Nucleotide-binding</keyword>
<dbReference type="InterPro" id="IPR036890">
    <property type="entry name" value="HATPase_C_sf"/>
</dbReference>
<sequence length="579" mass="65231">MPSLPIYSDYPEDSLQRDSLLNKIKWLMIFRIVVVTILLGSGLTIQWNVLQSRPLELLYIFIILSYAFTGLTASFLNQFGNLHLYAYFQFGYDLLFETAMVYITGGVESVFTSTYIFTIIAAGILLFRQGAFIVASLSTMLYGALVGVQFYRIQPLFIPTQPLLFTPVNSSAVYYKVFLNACAFYLVAFLSSYLSESLRKTHQRLWETSYDLTELQAFHHNILQSMHSGVMTTDLHLKLTSYNFAAEQITGYTLSEVYGKPLQDIFPELDVPQKMNPLLRNMKADRLVQRQETAIVTKSGTTVFLGVSVSLFLDNSGNVAGLICIFQDLTELKAMQEHVAQADRLAAIGQLAAGLAHEIRNPLASISGSIQMLNSELTLDIEQASLMDIVLRESKRLDHLLSDFLLYARPQSMSFAESDIMRDVILSTVGLLRQDKRFVEEKCTIHVELPQDFPKIVCDTQQLQQVFWNLCLNALQAMSKGGELRICARSERLDGWKLDARTPLEVAVISVSDTGDGLDEETLHHIFQPFYTTKKQGSGLGLAIAHTIVKNHHGVIRVKSSPQEGTTFEVVLPFVQYYW</sequence>
<dbReference type="InterPro" id="IPR004358">
    <property type="entry name" value="Sig_transdc_His_kin-like_C"/>
</dbReference>
<dbReference type="SMART" id="SM00387">
    <property type="entry name" value="HATPase_c"/>
    <property type="match status" value="1"/>
</dbReference>
<dbReference type="InterPro" id="IPR036097">
    <property type="entry name" value="HisK_dim/P_sf"/>
</dbReference>
<keyword evidence="6" id="KW-0418">Kinase</keyword>
<dbReference type="InterPro" id="IPR000014">
    <property type="entry name" value="PAS"/>
</dbReference>
<dbReference type="SMART" id="SM00388">
    <property type="entry name" value="HisKA"/>
    <property type="match status" value="1"/>
</dbReference>
<dbReference type="InterPro" id="IPR003594">
    <property type="entry name" value="HATPase_dom"/>
</dbReference>
<dbReference type="PANTHER" id="PTHR43065:SF10">
    <property type="entry name" value="PEROXIDE STRESS-ACTIVATED HISTIDINE KINASE MAK3"/>
    <property type="match status" value="1"/>
</dbReference>
<feature type="transmembrane region" description="Helical" evidence="9">
    <location>
        <begin position="99"/>
        <end position="125"/>
    </location>
</feature>
<evidence type="ECO:0000256" key="6">
    <source>
        <dbReference type="ARBA" id="ARBA00022777"/>
    </source>
</evidence>
<keyword evidence="3" id="KW-0597">Phosphoprotein</keyword>
<gene>
    <name evidence="13" type="ORF">CSB45_01650</name>
</gene>
<dbReference type="EC" id="2.7.13.3" evidence="2"/>
<dbReference type="InterPro" id="IPR003661">
    <property type="entry name" value="HisK_dim/P_dom"/>
</dbReference>
<feature type="transmembrane region" description="Helical" evidence="9">
    <location>
        <begin position="132"/>
        <end position="153"/>
    </location>
</feature>
<evidence type="ECO:0000256" key="1">
    <source>
        <dbReference type="ARBA" id="ARBA00000085"/>
    </source>
</evidence>
<dbReference type="EMBL" id="PDPS01000020">
    <property type="protein sequence ID" value="PID59134.1"/>
    <property type="molecule type" value="Genomic_DNA"/>
</dbReference>
<feature type="domain" description="PAS" evidence="11">
    <location>
        <begin position="215"/>
        <end position="291"/>
    </location>
</feature>
<evidence type="ECO:0000259" key="11">
    <source>
        <dbReference type="PROSITE" id="PS50112"/>
    </source>
</evidence>
<evidence type="ECO:0000256" key="2">
    <source>
        <dbReference type="ARBA" id="ARBA00012438"/>
    </source>
</evidence>
<dbReference type="CDD" id="cd00130">
    <property type="entry name" value="PAS"/>
    <property type="match status" value="1"/>
</dbReference>
<evidence type="ECO:0000256" key="5">
    <source>
        <dbReference type="ARBA" id="ARBA00022741"/>
    </source>
</evidence>
<evidence type="ECO:0000256" key="8">
    <source>
        <dbReference type="ARBA" id="ARBA00023012"/>
    </source>
</evidence>
<dbReference type="AlphaFoldDB" id="A0A2G6EAP4"/>
<dbReference type="PROSITE" id="PS50112">
    <property type="entry name" value="PAS"/>
    <property type="match status" value="1"/>
</dbReference>
<protein>
    <recommendedName>
        <fullName evidence="2">histidine kinase</fullName>
        <ecNumber evidence="2">2.7.13.3</ecNumber>
    </recommendedName>
</protein>
<dbReference type="InterPro" id="IPR000700">
    <property type="entry name" value="PAS-assoc_C"/>
</dbReference>
<keyword evidence="9" id="KW-1133">Transmembrane helix</keyword>